<evidence type="ECO:0000313" key="3">
    <source>
        <dbReference type="Proteomes" id="UP000821837"/>
    </source>
</evidence>
<name>A0A9D4QEK2_RHISA</name>
<dbReference type="EMBL" id="JABSTV010001246">
    <property type="protein sequence ID" value="KAH7976491.1"/>
    <property type="molecule type" value="Genomic_DNA"/>
</dbReference>
<dbReference type="Proteomes" id="UP000821837">
    <property type="component" value="Chromosome 10"/>
</dbReference>
<feature type="region of interest" description="Disordered" evidence="1">
    <location>
        <begin position="101"/>
        <end position="147"/>
    </location>
</feature>
<reference evidence="2" key="1">
    <citation type="journal article" date="2020" name="Cell">
        <title>Large-Scale Comparative Analyses of Tick Genomes Elucidate Their Genetic Diversity and Vector Capacities.</title>
        <authorList>
            <consortium name="Tick Genome and Microbiome Consortium (TIGMIC)"/>
            <person name="Jia N."/>
            <person name="Wang J."/>
            <person name="Shi W."/>
            <person name="Du L."/>
            <person name="Sun Y."/>
            <person name="Zhan W."/>
            <person name="Jiang J.F."/>
            <person name="Wang Q."/>
            <person name="Zhang B."/>
            <person name="Ji P."/>
            <person name="Bell-Sakyi L."/>
            <person name="Cui X.M."/>
            <person name="Yuan T.T."/>
            <person name="Jiang B.G."/>
            <person name="Yang W.F."/>
            <person name="Lam T.T."/>
            <person name="Chang Q.C."/>
            <person name="Ding S.J."/>
            <person name="Wang X.J."/>
            <person name="Zhu J.G."/>
            <person name="Ruan X.D."/>
            <person name="Zhao L."/>
            <person name="Wei J.T."/>
            <person name="Ye R.Z."/>
            <person name="Que T.C."/>
            <person name="Du C.H."/>
            <person name="Zhou Y.H."/>
            <person name="Cheng J.X."/>
            <person name="Dai P.F."/>
            <person name="Guo W.B."/>
            <person name="Han X.H."/>
            <person name="Huang E.J."/>
            <person name="Li L.F."/>
            <person name="Wei W."/>
            <person name="Gao Y.C."/>
            <person name="Liu J.Z."/>
            <person name="Shao H.Z."/>
            <person name="Wang X."/>
            <person name="Wang C.C."/>
            <person name="Yang T.C."/>
            <person name="Huo Q.B."/>
            <person name="Li W."/>
            <person name="Chen H.Y."/>
            <person name="Chen S.E."/>
            <person name="Zhou L.G."/>
            <person name="Ni X.B."/>
            <person name="Tian J.H."/>
            <person name="Sheng Y."/>
            <person name="Liu T."/>
            <person name="Pan Y.S."/>
            <person name="Xia L.Y."/>
            <person name="Li J."/>
            <person name="Zhao F."/>
            <person name="Cao W.C."/>
        </authorList>
    </citation>
    <scope>NUCLEOTIDE SEQUENCE</scope>
    <source>
        <strain evidence="2">Rsan-2018</strain>
    </source>
</reference>
<dbReference type="AlphaFoldDB" id="A0A9D4QEK2"/>
<evidence type="ECO:0000313" key="2">
    <source>
        <dbReference type="EMBL" id="KAH7976491.1"/>
    </source>
</evidence>
<evidence type="ECO:0000256" key="1">
    <source>
        <dbReference type="SAM" id="MobiDB-lite"/>
    </source>
</evidence>
<proteinExistence type="predicted"/>
<sequence>MLPRLCPPVPPFHPAYRRAWFMQLDAILALNVITAQRLTRAVLLHALPVEFCNLAAASTSSTQPYDDLCAAMLACCGETQRPLPASRELLASPLFLRAVPTGPRPSLAQDLTPPATPSSTSRPANSASIPAPDHPPDEVKDVPVAII</sequence>
<keyword evidence="3" id="KW-1185">Reference proteome</keyword>
<comment type="caution">
    <text evidence="2">The sequence shown here is derived from an EMBL/GenBank/DDBJ whole genome shotgun (WGS) entry which is preliminary data.</text>
</comment>
<protein>
    <submittedName>
        <fullName evidence="2">Uncharacterized protein</fullName>
    </submittedName>
</protein>
<reference evidence="2" key="2">
    <citation type="submission" date="2021-09" db="EMBL/GenBank/DDBJ databases">
        <authorList>
            <person name="Jia N."/>
            <person name="Wang J."/>
            <person name="Shi W."/>
            <person name="Du L."/>
            <person name="Sun Y."/>
            <person name="Zhan W."/>
            <person name="Jiang J."/>
            <person name="Wang Q."/>
            <person name="Zhang B."/>
            <person name="Ji P."/>
            <person name="Sakyi L.B."/>
            <person name="Cui X."/>
            <person name="Yuan T."/>
            <person name="Jiang B."/>
            <person name="Yang W."/>
            <person name="Lam T.T.-Y."/>
            <person name="Chang Q."/>
            <person name="Ding S."/>
            <person name="Wang X."/>
            <person name="Zhu J."/>
            <person name="Ruan X."/>
            <person name="Zhao L."/>
            <person name="Wei J."/>
            <person name="Que T."/>
            <person name="Du C."/>
            <person name="Cheng J."/>
            <person name="Dai P."/>
            <person name="Han X."/>
            <person name="Huang E."/>
            <person name="Gao Y."/>
            <person name="Liu J."/>
            <person name="Shao H."/>
            <person name="Ye R."/>
            <person name="Li L."/>
            <person name="Wei W."/>
            <person name="Wang X."/>
            <person name="Wang C."/>
            <person name="Huo Q."/>
            <person name="Li W."/>
            <person name="Guo W."/>
            <person name="Chen H."/>
            <person name="Chen S."/>
            <person name="Zhou L."/>
            <person name="Zhou L."/>
            <person name="Ni X."/>
            <person name="Tian J."/>
            <person name="Zhou Y."/>
            <person name="Sheng Y."/>
            <person name="Liu T."/>
            <person name="Pan Y."/>
            <person name="Xia L."/>
            <person name="Li J."/>
            <person name="Zhao F."/>
            <person name="Cao W."/>
        </authorList>
    </citation>
    <scope>NUCLEOTIDE SEQUENCE</scope>
    <source>
        <strain evidence="2">Rsan-2018</strain>
        <tissue evidence="2">Larvae</tissue>
    </source>
</reference>
<accession>A0A9D4QEK2</accession>
<organism evidence="2 3">
    <name type="scientific">Rhipicephalus sanguineus</name>
    <name type="common">Brown dog tick</name>
    <name type="synonym">Ixodes sanguineus</name>
    <dbReference type="NCBI Taxonomy" id="34632"/>
    <lineage>
        <taxon>Eukaryota</taxon>
        <taxon>Metazoa</taxon>
        <taxon>Ecdysozoa</taxon>
        <taxon>Arthropoda</taxon>
        <taxon>Chelicerata</taxon>
        <taxon>Arachnida</taxon>
        <taxon>Acari</taxon>
        <taxon>Parasitiformes</taxon>
        <taxon>Ixodida</taxon>
        <taxon>Ixodoidea</taxon>
        <taxon>Ixodidae</taxon>
        <taxon>Rhipicephalinae</taxon>
        <taxon>Rhipicephalus</taxon>
        <taxon>Rhipicephalus</taxon>
    </lineage>
</organism>
<feature type="compositionally biased region" description="Low complexity" evidence="1">
    <location>
        <begin position="117"/>
        <end position="128"/>
    </location>
</feature>
<gene>
    <name evidence="2" type="ORF">HPB52_014588</name>
</gene>